<gene>
    <name evidence="4" type="ORF">OGATHE_000048</name>
</gene>
<accession>A0A9P8PWY6</accession>
<feature type="compositionally biased region" description="Polar residues" evidence="1">
    <location>
        <begin position="15"/>
        <end position="31"/>
    </location>
</feature>
<feature type="compositionally biased region" description="Polar residues" evidence="1">
    <location>
        <begin position="57"/>
        <end position="76"/>
    </location>
</feature>
<dbReference type="SUPFAM" id="SSF48425">
    <property type="entry name" value="Sec7 domain"/>
    <property type="match status" value="1"/>
</dbReference>
<keyword evidence="5" id="KW-1185">Reference proteome</keyword>
<dbReference type="InterPro" id="IPR001849">
    <property type="entry name" value="PH_domain"/>
</dbReference>
<dbReference type="SMART" id="SM00222">
    <property type="entry name" value="Sec7"/>
    <property type="match status" value="1"/>
</dbReference>
<dbReference type="GO" id="GO:0032012">
    <property type="term" value="P:regulation of ARF protein signal transduction"/>
    <property type="evidence" value="ECO:0007669"/>
    <property type="project" value="InterPro"/>
</dbReference>
<evidence type="ECO:0008006" key="6">
    <source>
        <dbReference type="Google" id="ProtNLM"/>
    </source>
</evidence>
<organism evidence="4 5">
    <name type="scientific">Ogataea polymorpha</name>
    <dbReference type="NCBI Taxonomy" id="460523"/>
    <lineage>
        <taxon>Eukaryota</taxon>
        <taxon>Fungi</taxon>
        <taxon>Dikarya</taxon>
        <taxon>Ascomycota</taxon>
        <taxon>Saccharomycotina</taxon>
        <taxon>Pichiomycetes</taxon>
        <taxon>Pichiales</taxon>
        <taxon>Pichiaceae</taxon>
        <taxon>Ogataea</taxon>
    </lineage>
</organism>
<dbReference type="PANTHER" id="PTHR10663:SF405">
    <property type="entry name" value="ARF GUANINE NUCLEOTIDE EXCHANGE FACTOR SYT1"/>
    <property type="match status" value="1"/>
</dbReference>
<feature type="compositionally biased region" description="Polar residues" evidence="1">
    <location>
        <begin position="184"/>
        <end position="202"/>
    </location>
</feature>
<evidence type="ECO:0000313" key="5">
    <source>
        <dbReference type="Proteomes" id="UP000788993"/>
    </source>
</evidence>
<proteinExistence type="predicted"/>
<dbReference type="InterPro" id="IPR011993">
    <property type="entry name" value="PH-like_dom_sf"/>
</dbReference>
<dbReference type="Gene3D" id="2.30.29.30">
    <property type="entry name" value="Pleckstrin-homology domain (PH domain)/Phosphotyrosine-binding domain (PTB)"/>
    <property type="match status" value="1"/>
</dbReference>
<feature type="compositionally biased region" description="Polar residues" evidence="1">
    <location>
        <begin position="137"/>
        <end position="146"/>
    </location>
</feature>
<dbReference type="PROSITE" id="PS50190">
    <property type="entry name" value="SEC7"/>
    <property type="match status" value="1"/>
</dbReference>
<name>A0A9P8PWY6_9ASCO</name>
<evidence type="ECO:0000259" key="3">
    <source>
        <dbReference type="PROSITE" id="PS50190"/>
    </source>
</evidence>
<feature type="compositionally biased region" description="Low complexity" evidence="1">
    <location>
        <begin position="79"/>
        <end position="106"/>
    </location>
</feature>
<dbReference type="SUPFAM" id="SSF50729">
    <property type="entry name" value="PH domain-like"/>
    <property type="match status" value="1"/>
</dbReference>
<reference evidence="4" key="1">
    <citation type="journal article" date="2021" name="Open Biol.">
        <title>Shared evolutionary footprints suggest mitochondrial oxidative damage underlies multiple complex I losses in fungi.</title>
        <authorList>
            <person name="Schikora-Tamarit M.A."/>
            <person name="Marcet-Houben M."/>
            <person name="Nosek J."/>
            <person name="Gabaldon T."/>
        </authorList>
    </citation>
    <scope>NUCLEOTIDE SEQUENCE</scope>
    <source>
        <strain evidence="4">NCAIM Y.01608</strain>
    </source>
</reference>
<sequence>MSDEKKTITFAATVDSCSTPDSRSRKSSWGSLKSKIKPVVRARSRERPASWLLPRRFSSSSLKSPDTPAGDNQPSGAVSAPPLRSLASDSSSLELRLESSSSLVSDKSNGQLLRIKQRTKSILMLDAPSSSSESSSKPATPSNVKFTLSPDPDDENEMILTVSRPSYRRSHSMNDGSEDKEPSSVPSGRTDTTTDSPDSNKISRQRSKTLNALDEERRELSPGILNSLTGFMRRRAPTSRTTSSSRLEEFVEQGLAELLTVEDSETPAQYLDRLLENYPVTSIASLLLSNESEFFKLCMREFLARYFDFSQEPLDLSLRKFLMINELPKETQQIDRVIYEFSRHYCAQHRDAGINEDYCYILTYSLIMLHTDKFNQNNKKKMAKYEFVDNLLATLEQNENWGKSGELSKISIKAVLEYYYDNVTYTPFTNITKDQSDRVLESLVNKTPLPYPSGSFLNGTASTAAPVMMTRKRSSTFRWSSVSIDPYEYIINHNVGELKMDVPFDFRNPFLLSTAEYDPDDIIRSQIVPDEQYLDERLLGNLLNTLKGSHCSMLLKVAKNKAAFLLGSRTEVINYDCEATGEEYLITRIFKIGMLTRQETKLLSNYKSWKRYFCVLTSVGLFFFKNVSLFKMKYVMNSKREKTIVLEEKTSNTPILESPEPSFTIPNGAFAVRMRRNLYFDSLVNDNQSSQLQHCTFYIYGKHSKDVYMVDNQYELVSWINSINCLSALDPVNLPIEKLELPFTDASIGEVINLRILTAAERLEKLNQAIEASTKSLQDFFLMIRRVSLLTPFQAKTRETLHSGVKLFAVKIEWTWFELSRNSLFRHIFECAYEHLEQQHTESEGEEFVTAIDLLQE</sequence>
<dbReference type="EMBL" id="JAEUBD010000013">
    <property type="protein sequence ID" value="KAH3678779.1"/>
    <property type="molecule type" value="Genomic_DNA"/>
</dbReference>
<protein>
    <recommendedName>
        <fullName evidence="6">SEC7 domain-containing protein</fullName>
    </recommendedName>
</protein>
<dbReference type="InterPro" id="IPR000904">
    <property type="entry name" value="Sec7_dom"/>
</dbReference>
<dbReference type="Proteomes" id="UP000788993">
    <property type="component" value="Unassembled WGS sequence"/>
</dbReference>
<dbReference type="Gene3D" id="1.10.1000.11">
    <property type="entry name" value="Arf Nucleotide-binding Site Opener,domain 2"/>
    <property type="match status" value="1"/>
</dbReference>
<dbReference type="Pfam" id="PF01369">
    <property type="entry name" value="Sec7"/>
    <property type="match status" value="1"/>
</dbReference>
<dbReference type="AlphaFoldDB" id="A0A9P8PWY6"/>
<dbReference type="PROSITE" id="PS50003">
    <property type="entry name" value="PH_DOMAIN"/>
    <property type="match status" value="1"/>
</dbReference>
<evidence type="ECO:0000259" key="2">
    <source>
        <dbReference type="PROSITE" id="PS50003"/>
    </source>
</evidence>
<feature type="domain" description="PH" evidence="2">
    <location>
        <begin position="588"/>
        <end position="728"/>
    </location>
</feature>
<dbReference type="InterPro" id="IPR023394">
    <property type="entry name" value="Sec7_C_sf"/>
</dbReference>
<dbReference type="InterPro" id="IPR035999">
    <property type="entry name" value="Sec7_dom_sf"/>
</dbReference>
<evidence type="ECO:0000313" key="4">
    <source>
        <dbReference type="EMBL" id="KAH3678779.1"/>
    </source>
</evidence>
<reference evidence="4" key="2">
    <citation type="submission" date="2021-01" db="EMBL/GenBank/DDBJ databases">
        <authorList>
            <person name="Schikora-Tamarit M.A."/>
        </authorList>
    </citation>
    <scope>NUCLEOTIDE SEQUENCE</scope>
    <source>
        <strain evidence="4">NCAIM Y.01608</strain>
    </source>
</reference>
<evidence type="ECO:0000256" key="1">
    <source>
        <dbReference type="SAM" id="MobiDB-lite"/>
    </source>
</evidence>
<dbReference type="PANTHER" id="PTHR10663">
    <property type="entry name" value="GUANYL-NUCLEOTIDE EXCHANGE FACTOR"/>
    <property type="match status" value="1"/>
</dbReference>
<dbReference type="GO" id="GO:0005085">
    <property type="term" value="F:guanyl-nucleotide exchange factor activity"/>
    <property type="evidence" value="ECO:0007669"/>
    <property type="project" value="InterPro"/>
</dbReference>
<feature type="region of interest" description="Disordered" evidence="1">
    <location>
        <begin position="1"/>
        <end position="218"/>
    </location>
</feature>
<comment type="caution">
    <text evidence="4">The sequence shown here is derived from an EMBL/GenBank/DDBJ whole genome shotgun (WGS) entry which is preliminary data.</text>
</comment>
<feature type="domain" description="SEC7" evidence="3">
    <location>
        <begin position="209"/>
        <end position="426"/>
    </location>
</feature>